<dbReference type="Gene3D" id="2.40.50.1020">
    <property type="entry name" value="LytTr DNA-binding domain"/>
    <property type="match status" value="1"/>
</dbReference>
<dbReference type="OrthoDB" id="3186525at2"/>
<evidence type="ECO:0000313" key="2">
    <source>
        <dbReference type="EMBL" id="MVB12710.1"/>
    </source>
</evidence>
<accession>A0A6N8I529</accession>
<evidence type="ECO:0000313" key="3">
    <source>
        <dbReference type="Proteomes" id="UP000469440"/>
    </source>
</evidence>
<evidence type="ECO:0000259" key="1">
    <source>
        <dbReference type="PROSITE" id="PS50930"/>
    </source>
</evidence>
<dbReference type="SMART" id="SM00850">
    <property type="entry name" value="LytTR"/>
    <property type="match status" value="1"/>
</dbReference>
<organism evidence="2 3">
    <name type="scientific">Caproicibacter fermentans</name>
    <dbReference type="NCBI Taxonomy" id="2576756"/>
    <lineage>
        <taxon>Bacteria</taxon>
        <taxon>Bacillati</taxon>
        <taxon>Bacillota</taxon>
        <taxon>Clostridia</taxon>
        <taxon>Eubacteriales</taxon>
        <taxon>Acutalibacteraceae</taxon>
        <taxon>Caproicibacter</taxon>
    </lineage>
</organism>
<keyword evidence="3" id="KW-1185">Reference proteome</keyword>
<dbReference type="InterPro" id="IPR007492">
    <property type="entry name" value="LytTR_DNA-bd_dom"/>
</dbReference>
<dbReference type="AlphaFoldDB" id="A0A6N8I529"/>
<comment type="caution">
    <text evidence="2">The sequence shown here is derived from an EMBL/GenBank/DDBJ whole genome shotgun (WGS) entry which is preliminary data.</text>
</comment>
<reference evidence="2 3" key="1">
    <citation type="submission" date="2019-09" db="EMBL/GenBank/DDBJ databases">
        <title>Genome sequence of Clostridium sp. EA1.</title>
        <authorList>
            <person name="Poehlein A."/>
            <person name="Bengelsdorf F.R."/>
            <person name="Daniel R."/>
        </authorList>
    </citation>
    <scope>NUCLEOTIDE SEQUENCE [LARGE SCALE GENOMIC DNA]</scope>
    <source>
        <strain evidence="2 3">EA1</strain>
    </source>
</reference>
<dbReference type="GO" id="GO:0003677">
    <property type="term" value="F:DNA binding"/>
    <property type="evidence" value="ECO:0007669"/>
    <property type="project" value="InterPro"/>
</dbReference>
<dbReference type="RefSeq" id="WP_156991308.1">
    <property type="nucleotide sequence ID" value="NZ_VWXL01000100.1"/>
</dbReference>
<dbReference type="GO" id="GO:0000156">
    <property type="term" value="F:phosphorelay response regulator activity"/>
    <property type="evidence" value="ECO:0007669"/>
    <property type="project" value="InterPro"/>
</dbReference>
<name>A0A6N8I529_9FIRM</name>
<proteinExistence type="predicted"/>
<dbReference type="EMBL" id="VWXL01000100">
    <property type="protein sequence ID" value="MVB12710.1"/>
    <property type="molecule type" value="Genomic_DNA"/>
</dbReference>
<feature type="domain" description="HTH LytTR-type" evidence="1">
    <location>
        <begin position="44"/>
        <end position="148"/>
    </location>
</feature>
<dbReference type="PROSITE" id="PS50930">
    <property type="entry name" value="HTH_LYTTR"/>
    <property type="match status" value="1"/>
</dbReference>
<sequence length="154" mass="18516">MKVRIEVTDNLKEDEVLIRCGRVDESIRKIHQFILEQSQSGPKITFYKQNQEYYFPLEDVLFFETEGDRVYAHTADDAYFIKYRLYELEQMLPRSFVRAAKSTIVNIRQIYSITRNLISSSLIQFSNSHKQIYASRFYYRELRQRLSERGNYEA</sequence>
<dbReference type="PANTHER" id="PTHR37299:SF4">
    <property type="entry name" value="TRANSCRIPTIONAL REGULATOR"/>
    <property type="match status" value="1"/>
</dbReference>
<dbReference type="Proteomes" id="UP000469440">
    <property type="component" value="Unassembled WGS sequence"/>
</dbReference>
<dbReference type="PANTHER" id="PTHR37299">
    <property type="entry name" value="TRANSCRIPTIONAL REGULATOR-RELATED"/>
    <property type="match status" value="1"/>
</dbReference>
<gene>
    <name evidence="2" type="ORF">CAFE_34520</name>
</gene>
<protein>
    <submittedName>
        <fullName evidence="2">Putative HTH-type transcriptional regulator</fullName>
    </submittedName>
</protein>
<dbReference type="InterPro" id="IPR046947">
    <property type="entry name" value="LytR-like"/>
</dbReference>
<dbReference type="Pfam" id="PF04397">
    <property type="entry name" value="LytTR"/>
    <property type="match status" value="1"/>
</dbReference>